<organism evidence="1 2">
    <name type="scientific">Bauhinia variegata</name>
    <name type="common">Purple orchid tree</name>
    <name type="synonym">Phanera variegata</name>
    <dbReference type="NCBI Taxonomy" id="167791"/>
    <lineage>
        <taxon>Eukaryota</taxon>
        <taxon>Viridiplantae</taxon>
        <taxon>Streptophyta</taxon>
        <taxon>Embryophyta</taxon>
        <taxon>Tracheophyta</taxon>
        <taxon>Spermatophyta</taxon>
        <taxon>Magnoliopsida</taxon>
        <taxon>eudicotyledons</taxon>
        <taxon>Gunneridae</taxon>
        <taxon>Pentapetalae</taxon>
        <taxon>rosids</taxon>
        <taxon>fabids</taxon>
        <taxon>Fabales</taxon>
        <taxon>Fabaceae</taxon>
        <taxon>Cercidoideae</taxon>
        <taxon>Cercideae</taxon>
        <taxon>Bauhiniinae</taxon>
        <taxon>Bauhinia</taxon>
    </lineage>
</organism>
<sequence length="121" mass="13581">MMPMSSEIDNLLPWSTQLRRTGIGFPMEGFIPRISFCAIDSSVALNGEARQDTGLLKLDAINKRLVLRNINIHFQCRERNRETERSLPSQTSEKEVVCHSNGKQLSAVKSVSVVCTVYLSL</sequence>
<keyword evidence="2" id="KW-1185">Reference proteome</keyword>
<proteinExistence type="predicted"/>
<dbReference type="Proteomes" id="UP000828941">
    <property type="component" value="Chromosome 6"/>
</dbReference>
<evidence type="ECO:0000313" key="2">
    <source>
        <dbReference type="Proteomes" id="UP000828941"/>
    </source>
</evidence>
<comment type="caution">
    <text evidence="1">The sequence shown here is derived from an EMBL/GenBank/DDBJ whole genome shotgun (WGS) entry which is preliminary data.</text>
</comment>
<accession>A0ACB9NME1</accession>
<protein>
    <submittedName>
        <fullName evidence="1">Uncharacterized protein</fullName>
    </submittedName>
</protein>
<gene>
    <name evidence="1" type="ORF">L6164_016034</name>
</gene>
<reference evidence="1 2" key="1">
    <citation type="journal article" date="2022" name="DNA Res.">
        <title>Chromosomal-level genome assembly of the orchid tree Bauhinia variegata (Leguminosae; Cercidoideae) supports the allotetraploid origin hypothesis of Bauhinia.</title>
        <authorList>
            <person name="Zhong Y."/>
            <person name="Chen Y."/>
            <person name="Zheng D."/>
            <person name="Pang J."/>
            <person name="Liu Y."/>
            <person name="Luo S."/>
            <person name="Meng S."/>
            <person name="Qian L."/>
            <person name="Wei D."/>
            <person name="Dai S."/>
            <person name="Zhou R."/>
        </authorList>
    </citation>
    <scope>NUCLEOTIDE SEQUENCE [LARGE SCALE GENOMIC DNA]</scope>
    <source>
        <strain evidence="1">BV-YZ2020</strain>
    </source>
</reference>
<evidence type="ECO:0000313" key="1">
    <source>
        <dbReference type="EMBL" id="KAI4337647.1"/>
    </source>
</evidence>
<dbReference type="EMBL" id="CM039431">
    <property type="protein sequence ID" value="KAI4337647.1"/>
    <property type="molecule type" value="Genomic_DNA"/>
</dbReference>
<name>A0ACB9NME1_BAUVA</name>